<protein>
    <submittedName>
        <fullName evidence="5">Importin alpha homolog, putative</fullName>
    </submittedName>
</protein>
<proteinExistence type="inferred from homology"/>
<keyword evidence="3" id="KW-0653">Protein transport</keyword>
<feature type="compositionally biased region" description="Low complexity" evidence="4">
    <location>
        <begin position="527"/>
        <end position="538"/>
    </location>
</feature>
<evidence type="ECO:0000313" key="6">
    <source>
        <dbReference type="Proteomes" id="UP000051952"/>
    </source>
</evidence>
<name>A0A0S4JLS9_BODSA</name>
<dbReference type="OrthoDB" id="29145at2759"/>
<dbReference type="InterPro" id="IPR000225">
    <property type="entry name" value="Armadillo"/>
</dbReference>
<dbReference type="PANTHER" id="PTHR23316">
    <property type="entry name" value="IMPORTIN ALPHA"/>
    <property type="match status" value="1"/>
</dbReference>
<feature type="non-terminal residue" evidence="5">
    <location>
        <position position="1"/>
    </location>
</feature>
<dbReference type="Gene3D" id="1.25.10.10">
    <property type="entry name" value="Leucine-rich Repeat Variant"/>
    <property type="match status" value="1"/>
</dbReference>
<dbReference type="InterPro" id="IPR016024">
    <property type="entry name" value="ARM-type_fold"/>
</dbReference>
<dbReference type="InterPro" id="IPR011989">
    <property type="entry name" value="ARM-like"/>
</dbReference>
<feature type="region of interest" description="Disordered" evidence="4">
    <location>
        <begin position="443"/>
        <end position="467"/>
    </location>
</feature>
<dbReference type="SMART" id="SM00185">
    <property type="entry name" value="ARM"/>
    <property type="match status" value="5"/>
</dbReference>
<accession>A0A0S4JLS9</accession>
<evidence type="ECO:0000313" key="5">
    <source>
        <dbReference type="EMBL" id="CUG90062.1"/>
    </source>
</evidence>
<reference evidence="6" key="1">
    <citation type="submission" date="2015-09" db="EMBL/GenBank/DDBJ databases">
        <authorList>
            <consortium name="Pathogen Informatics"/>
        </authorList>
    </citation>
    <scope>NUCLEOTIDE SEQUENCE [LARGE SCALE GENOMIC DNA]</scope>
    <source>
        <strain evidence="6">Lake Konstanz</strain>
    </source>
</reference>
<keyword evidence="2" id="KW-0813">Transport</keyword>
<comment type="similarity">
    <text evidence="1">Belongs to the importin alpha family.</text>
</comment>
<dbReference type="AlphaFoldDB" id="A0A0S4JLS9"/>
<dbReference type="VEuPathDB" id="TriTrypDB:BSAL_24805"/>
<evidence type="ECO:0000256" key="3">
    <source>
        <dbReference type="ARBA" id="ARBA00022927"/>
    </source>
</evidence>
<dbReference type="Proteomes" id="UP000051952">
    <property type="component" value="Unassembled WGS sequence"/>
</dbReference>
<dbReference type="GO" id="GO:0015031">
    <property type="term" value="P:protein transport"/>
    <property type="evidence" value="ECO:0007669"/>
    <property type="project" value="UniProtKB-KW"/>
</dbReference>
<evidence type="ECO:0000256" key="2">
    <source>
        <dbReference type="ARBA" id="ARBA00022448"/>
    </source>
</evidence>
<evidence type="ECO:0000256" key="1">
    <source>
        <dbReference type="ARBA" id="ARBA00010394"/>
    </source>
</evidence>
<organism evidence="5 6">
    <name type="scientific">Bodo saltans</name>
    <name type="common">Flagellated protozoan</name>
    <dbReference type="NCBI Taxonomy" id="75058"/>
    <lineage>
        <taxon>Eukaryota</taxon>
        <taxon>Discoba</taxon>
        <taxon>Euglenozoa</taxon>
        <taxon>Kinetoplastea</taxon>
        <taxon>Metakinetoplastina</taxon>
        <taxon>Eubodonida</taxon>
        <taxon>Bodonidae</taxon>
        <taxon>Bodo</taxon>
    </lineage>
</organism>
<feature type="compositionally biased region" description="Polar residues" evidence="4">
    <location>
        <begin position="506"/>
        <end position="526"/>
    </location>
</feature>
<evidence type="ECO:0000256" key="4">
    <source>
        <dbReference type="SAM" id="MobiDB-lite"/>
    </source>
</evidence>
<keyword evidence="6" id="KW-1185">Reference proteome</keyword>
<dbReference type="Pfam" id="PF00514">
    <property type="entry name" value="Arm"/>
    <property type="match status" value="1"/>
</dbReference>
<dbReference type="SUPFAM" id="SSF48371">
    <property type="entry name" value="ARM repeat"/>
    <property type="match status" value="1"/>
</dbReference>
<dbReference type="EMBL" id="CYKH01001789">
    <property type="protein sequence ID" value="CUG90062.1"/>
    <property type="molecule type" value="Genomic_DNA"/>
</dbReference>
<gene>
    <name evidence="5" type="ORF">BSAL_24805</name>
</gene>
<sequence length="674" mass="73599">FPYLHRDASIVRVPCGLDTQRGHREGPPRAKLCFEILSHAADTKVVFETLWIVTNIASGNLQHTTAVIDAQCHLPIITLLTHSDPQVMEQAAWAVGNIAGESAATRDILLQLRCSNGCTLFEQLVQMYDLIVKEELADKKNRWTPKAVVVWVISNLCRGKPQPSLELVRPCFPFLRRVIREAVDHKEALIDAMWAVSYISDGSNDRIQEVLSHGLLGECLERLLFLREQQIVVSREHDYMQDTCVLPTEQLASVFEFLGSSTLKRAAFGCKDWFYDIVCRDVDLYARARSALTDDKGIEAVVLRILGNVVTGDDHQTEAALKLGFLDVVEQLARKHAATKFRKELCWSLSNVTAGTNEQIQLVIARPRIVAFVLASLQTTEVAVAKEAAWVVANACQGIKDITALARNGWLHGLVVASRHAPRDAKLEQVIVEGLEQLTQRVAAESERESEGEEEEVKEEKEGDTQAEIVVVGEASQDEKASIDPVDGDVVASTDAADVPSPPPHQQQISTETIEPQESNASASPVQQDSADASTTSSVAKKHRVDPCATTSACAITAADSGDTTPTPATPENATATVAATSGTSTVTTPPKQALPNTSTPAELIDEGISILLAIVKKGYDSADIVSEYMAKYPQAFVSARSYYYMMLLPFGLITWFTQGKHQQLLIEGVADVP</sequence>
<feature type="region of interest" description="Disordered" evidence="4">
    <location>
        <begin position="492"/>
        <end position="544"/>
    </location>
</feature>